<dbReference type="Gene3D" id="1.10.150.20">
    <property type="entry name" value="5' to 3' exonuclease, C-terminal subdomain"/>
    <property type="match status" value="1"/>
</dbReference>
<sequence>MEMLKSLEDHSRTIIHIDIDCFYAQVEMIKNPKLQQVPLGIQQKNIIVTTNYIARSQGVNKCVLISEALKQCPNMVLVNGEDLHDYRQKSYEVTALLQNYSRVVERLGLDENFIDVTELVAERLENIIDISTIGHIFGDDSDLCDCGCTRRLQIGTTIAQEIRDKIKSELQLTTSAGIGHNKLLAKIVGSVHKPDQQTVVFPHNGVELMLSLSSVSKIPGIGYTLSEQLKTINIVTVEDLQKTHFTILSDLLGPEKAKLVQTLSFGIDETVVKSSGKPQSIGIEDSCRALSAEKEVREKLEHLLNRLIILLVEDGRLPKTIKLTIRRFDREKKRSSTRETKQCNISPSLFNTLISSQLPENNIKKIMTVIMHLFNKLVDPKKPYHLTLLGLAFTKFLEKPTTGNILTNFIKKDIEVQSVTDIHNNVTSSALCKTVPATLIIPPECDIEPPSKKYKISHSHLDSPTDLPVAALHLSSDAISFDISSTKIPESTDESESSSSAINNNLDIKCPPNVDHSVFQELPSELQNELWEEYKRDQQSEKRFQKNKRFKSNNILNYFTKM</sequence>
<evidence type="ECO:0000313" key="4">
    <source>
        <dbReference type="EnsemblMetazoa" id="XP_028132303.1"/>
    </source>
</evidence>
<dbReference type="InterPro" id="IPR036775">
    <property type="entry name" value="DNA_pol_Y-fam_lit_finger_sf"/>
</dbReference>
<dbReference type="Pfam" id="PF00817">
    <property type="entry name" value="IMS"/>
    <property type="match status" value="1"/>
</dbReference>
<evidence type="ECO:0000313" key="6">
    <source>
        <dbReference type="RefSeq" id="XP_028132303.1"/>
    </source>
</evidence>
<dbReference type="GO" id="GO:0006281">
    <property type="term" value="P:DNA repair"/>
    <property type="evidence" value="ECO:0007669"/>
    <property type="project" value="InterPro"/>
</dbReference>
<keyword evidence="2" id="KW-0237">DNA synthesis</keyword>
<accession>A0A6P7FGI9</accession>
<dbReference type="InterPro" id="IPR001126">
    <property type="entry name" value="UmuC"/>
</dbReference>
<dbReference type="Pfam" id="PF21999">
    <property type="entry name" value="IMS_HHH_1"/>
    <property type="match status" value="1"/>
</dbReference>
<dbReference type="InterPro" id="IPR043502">
    <property type="entry name" value="DNA/RNA_pol_sf"/>
</dbReference>
<dbReference type="OrthoDB" id="1747274at2759"/>
<keyword evidence="5" id="KW-1185">Reference proteome</keyword>
<dbReference type="SUPFAM" id="SSF100879">
    <property type="entry name" value="Lesion bypass DNA polymerase (Y-family), little finger domain"/>
    <property type="match status" value="1"/>
</dbReference>
<dbReference type="PANTHER" id="PTHR46404">
    <property type="entry name" value="DNA POLYMERASE IOTA"/>
    <property type="match status" value="1"/>
</dbReference>
<dbReference type="PANTHER" id="PTHR46404:SF1">
    <property type="entry name" value="DNA POLYMERASE IOTA"/>
    <property type="match status" value="1"/>
</dbReference>
<dbReference type="Gene3D" id="3.40.1170.60">
    <property type="match status" value="1"/>
</dbReference>
<name>A0A6P7FGI9_DIAVI</name>
<dbReference type="InterPro" id="IPR053848">
    <property type="entry name" value="IMS_HHH_1"/>
</dbReference>
<dbReference type="InterPro" id="IPR043128">
    <property type="entry name" value="Rev_trsase/Diguanyl_cyclase"/>
</dbReference>
<reference evidence="6" key="1">
    <citation type="submission" date="2025-04" db="UniProtKB">
        <authorList>
            <consortium name="RefSeq"/>
        </authorList>
    </citation>
    <scope>IDENTIFICATION</scope>
    <source>
        <tissue evidence="6">Whole insect</tissue>
    </source>
</reference>
<dbReference type="GO" id="GO:0003887">
    <property type="term" value="F:DNA-directed DNA polymerase activity"/>
    <property type="evidence" value="ECO:0007669"/>
    <property type="project" value="TreeGrafter"/>
</dbReference>
<dbReference type="KEGG" id="dvv:114327792"/>
<organism evidence="6">
    <name type="scientific">Diabrotica virgifera virgifera</name>
    <name type="common">western corn rootworm</name>
    <dbReference type="NCBI Taxonomy" id="50390"/>
    <lineage>
        <taxon>Eukaryota</taxon>
        <taxon>Metazoa</taxon>
        <taxon>Ecdysozoa</taxon>
        <taxon>Arthropoda</taxon>
        <taxon>Hexapoda</taxon>
        <taxon>Insecta</taxon>
        <taxon>Pterygota</taxon>
        <taxon>Neoptera</taxon>
        <taxon>Endopterygota</taxon>
        <taxon>Coleoptera</taxon>
        <taxon>Polyphaga</taxon>
        <taxon>Cucujiformia</taxon>
        <taxon>Chrysomeloidea</taxon>
        <taxon>Chrysomelidae</taxon>
        <taxon>Galerucinae</taxon>
        <taxon>Diabroticina</taxon>
        <taxon>Diabroticites</taxon>
        <taxon>Diabrotica</taxon>
    </lineage>
</organism>
<evidence type="ECO:0000256" key="1">
    <source>
        <dbReference type="ARBA" id="ARBA00010945"/>
    </source>
</evidence>
<dbReference type="Proteomes" id="UP001652700">
    <property type="component" value="Unplaced"/>
</dbReference>
<dbReference type="PIRSF" id="PIRSF036603">
    <property type="entry name" value="DPol_eta"/>
    <property type="match status" value="1"/>
</dbReference>
<dbReference type="Pfam" id="PF11799">
    <property type="entry name" value="IMS_C"/>
    <property type="match status" value="1"/>
</dbReference>
<dbReference type="FunFam" id="3.40.1170.60:FF:000006">
    <property type="entry name" value="DNA polymerase iota"/>
    <property type="match status" value="1"/>
</dbReference>
<dbReference type="FunFam" id="3.30.1490.100:FF:000003">
    <property type="entry name" value="Polymerase (DNA directed) iota"/>
    <property type="match status" value="1"/>
</dbReference>
<dbReference type="CTD" id="11201"/>
<dbReference type="Gene3D" id="6.10.250.1630">
    <property type="match status" value="1"/>
</dbReference>
<dbReference type="Gene3D" id="3.30.1490.100">
    <property type="entry name" value="DNA polymerase, Y-family, little finger domain"/>
    <property type="match status" value="1"/>
</dbReference>
<dbReference type="EnsemblMetazoa" id="XM_028276502.2">
    <property type="protein sequence ID" value="XP_028132303.1"/>
    <property type="gene ID" value="LOC114327792"/>
</dbReference>
<proteinExistence type="inferred from homology"/>
<feature type="domain" description="UmuC" evidence="3">
    <location>
        <begin position="14"/>
        <end position="222"/>
    </location>
</feature>
<evidence type="ECO:0000259" key="3">
    <source>
        <dbReference type="PROSITE" id="PS50173"/>
    </source>
</evidence>
<evidence type="ECO:0000313" key="5">
    <source>
        <dbReference type="Proteomes" id="UP001652700"/>
    </source>
</evidence>
<reference evidence="4" key="2">
    <citation type="submission" date="2025-05" db="UniProtKB">
        <authorList>
            <consortium name="EnsemblMetazoa"/>
        </authorList>
    </citation>
    <scope>IDENTIFICATION</scope>
</reference>
<evidence type="ECO:0000256" key="2">
    <source>
        <dbReference type="ARBA" id="ARBA00022634"/>
    </source>
</evidence>
<gene>
    <name evidence="6" type="primary">LOC114327792</name>
</gene>
<protein>
    <submittedName>
        <fullName evidence="6">DNA polymerase iota</fullName>
    </submittedName>
</protein>
<dbReference type="GO" id="GO:0003684">
    <property type="term" value="F:damaged DNA binding"/>
    <property type="evidence" value="ECO:0007669"/>
    <property type="project" value="InterPro"/>
</dbReference>
<dbReference type="PROSITE" id="PS50173">
    <property type="entry name" value="UMUC"/>
    <property type="match status" value="1"/>
</dbReference>
<comment type="similarity">
    <text evidence="1">Belongs to the DNA polymerase type-Y family.</text>
</comment>
<dbReference type="GO" id="GO:0019985">
    <property type="term" value="P:translesion synthesis"/>
    <property type="evidence" value="ECO:0007669"/>
    <property type="project" value="TreeGrafter"/>
</dbReference>
<dbReference type="Gene3D" id="3.30.70.270">
    <property type="match status" value="1"/>
</dbReference>
<dbReference type="InParanoid" id="A0A6P7FGI9"/>
<dbReference type="AlphaFoldDB" id="A0A6P7FGI9"/>
<dbReference type="InterPro" id="IPR017961">
    <property type="entry name" value="DNA_pol_Y-fam_little_finger"/>
</dbReference>
<dbReference type="SUPFAM" id="SSF56672">
    <property type="entry name" value="DNA/RNA polymerases"/>
    <property type="match status" value="1"/>
</dbReference>
<dbReference type="GeneID" id="114327792"/>
<dbReference type="FunCoup" id="A0A6P7FGI9">
    <property type="interactions" value="1209"/>
</dbReference>
<dbReference type="RefSeq" id="XP_028132303.1">
    <property type="nucleotide sequence ID" value="XM_028276502.1"/>
</dbReference>